<dbReference type="EMBL" id="WSLF01000002">
    <property type="protein sequence ID" value="KAE9636048.1"/>
    <property type="molecule type" value="Genomic_DNA"/>
</dbReference>
<comment type="similarity">
    <text evidence="1">Belongs to the short-chain dehydrogenases/reductases (SDR) family.</text>
</comment>
<protein>
    <submittedName>
        <fullName evidence="3">SDR family oxidoreductase</fullName>
    </submittedName>
</protein>
<dbReference type="GO" id="GO:0008206">
    <property type="term" value="P:bile acid metabolic process"/>
    <property type="evidence" value="ECO:0007669"/>
    <property type="project" value="UniProtKB-ARBA"/>
</dbReference>
<dbReference type="Proteomes" id="UP000483018">
    <property type="component" value="Unassembled WGS sequence"/>
</dbReference>
<name>A0A7C8HG88_9FIRM</name>
<dbReference type="RefSeq" id="WP_158739302.1">
    <property type="nucleotide sequence ID" value="NZ_JAFBEP010000003.1"/>
</dbReference>
<evidence type="ECO:0000313" key="4">
    <source>
        <dbReference type="Proteomes" id="UP000483018"/>
    </source>
</evidence>
<dbReference type="PRINTS" id="PR00081">
    <property type="entry name" value="GDHRDH"/>
</dbReference>
<dbReference type="GO" id="GO:0006633">
    <property type="term" value="P:fatty acid biosynthetic process"/>
    <property type="evidence" value="ECO:0007669"/>
    <property type="project" value="TreeGrafter"/>
</dbReference>
<proteinExistence type="inferred from homology"/>
<dbReference type="AlphaFoldDB" id="A0A7C8HG88"/>
<organism evidence="3 4">
    <name type="scientific">Defluviitalea raffinosedens</name>
    <dbReference type="NCBI Taxonomy" id="1450156"/>
    <lineage>
        <taxon>Bacteria</taxon>
        <taxon>Bacillati</taxon>
        <taxon>Bacillota</taxon>
        <taxon>Clostridia</taxon>
        <taxon>Lachnospirales</taxon>
        <taxon>Defluviitaleaceae</taxon>
        <taxon>Defluviitalea</taxon>
    </lineage>
</organism>
<dbReference type="FunFam" id="3.40.50.720:FF:000084">
    <property type="entry name" value="Short-chain dehydrogenase reductase"/>
    <property type="match status" value="1"/>
</dbReference>
<dbReference type="CDD" id="cd05233">
    <property type="entry name" value="SDR_c"/>
    <property type="match status" value="1"/>
</dbReference>
<dbReference type="GO" id="GO:0048038">
    <property type="term" value="F:quinone binding"/>
    <property type="evidence" value="ECO:0007669"/>
    <property type="project" value="TreeGrafter"/>
</dbReference>
<dbReference type="InterPro" id="IPR002347">
    <property type="entry name" value="SDR_fam"/>
</dbReference>
<evidence type="ECO:0000256" key="1">
    <source>
        <dbReference type="ARBA" id="ARBA00006484"/>
    </source>
</evidence>
<dbReference type="PANTHER" id="PTHR42760">
    <property type="entry name" value="SHORT-CHAIN DEHYDROGENASES/REDUCTASES FAMILY MEMBER"/>
    <property type="match status" value="1"/>
</dbReference>
<dbReference type="GO" id="GO:0016616">
    <property type="term" value="F:oxidoreductase activity, acting on the CH-OH group of donors, NAD or NADP as acceptor"/>
    <property type="evidence" value="ECO:0007669"/>
    <property type="project" value="TreeGrafter"/>
</dbReference>
<keyword evidence="2" id="KW-0560">Oxidoreductase</keyword>
<evidence type="ECO:0000313" key="3">
    <source>
        <dbReference type="EMBL" id="KAE9636048.1"/>
    </source>
</evidence>
<dbReference type="Pfam" id="PF13561">
    <property type="entry name" value="adh_short_C2"/>
    <property type="match status" value="1"/>
</dbReference>
<dbReference type="Gene3D" id="3.40.50.720">
    <property type="entry name" value="NAD(P)-binding Rossmann-like Domain"/>
    <property type="match status" value="1"/>
</dbReference>
<gene>
    <name evidence="3" type="ORF">GND95_02665</name>
</gene>
<evidence type="ECO:0000256" key="2">
    <source>
        <dbReference type="ARBA" id="ARBA00023002"/>
    </source>
</evidence>
<reference evidence="3 4" key="1">
    <citation type="submission" date="2019-12" db="EMBL/GenBank/DDBJ databases">
        <title>Defluviitalea raffinosedens, isolated from a biogas fermenter, genome sequencing and characterization.</title>
        <authorList>
            <person name="Rettenmaier R."/>
            <person name="Schneider M."/>
            <person name="Neuhaus K."/>
            <person name="Liebl W."/>
            <person name="Zverlov V."/>
        </authorList>
    </citation>
    <scope>NUCLEOTIDE SEQUENCE [LARGE SCALE GENOMIC DNA]</scope>
    <source>
        <strain evidence="3 4">249c-K6</strain>
    </source>
</reference>
<sequence length="259" mass="28014">MQFNFKGKKALVTGGGSGLGRECALLFAQNGADVLIADSKKERCEKVAEEVRNLGAQAIAYEVDVTDYEQVAKMYKTIVEQWGTVDYVVNSAGVCLTEELTKQSIDDINLSIDVNIKGVIYSCREALAIMRPKKFGKIINMSSIAAKACLGGFSVYSATKAAVLAATASLGREAALDNVTVNCICPGIIKTSMWEEILDQMAGDDQAERDRVWAEWVKGTPNGKPQDPIDIANMVAFLCTEEARYITAQNIGVDGGFTF</sequence>
<dbReference type="PANTHER" id="PTHR42760:SF133">
    <property type="entry name" value="3-OXOACYL-[ACYL-CARRIER-PROTEIN] REDUCTASE"/>
    <property type="match status" value="1"/>
</dbReference>
<dbReference type="PRINTS" id="PR00080">
    <property type="entry name" value="SDRFAMILY"/>
</dbReference>
<dbReference type="SUPFAM" id="SSF51735">
    <property type="entry name" value="NAD(P)-binding Rossmann-fold domains"/>
    <property type="match status" value="1"/>
</dbReference>
<keyword evidence="4" id="KW-1185">Reference proteome</keyword>
<comment type="caution">
    <text evidence="3">The sequence shown here is derived from an EMBL/GenBank/DDBJ whole genome shotgun (WGS) entry which is preliminary data.</text>
</comment>
<dbReference type="InterPro" id="IPR036291">
    <property type="entry name" value="NAD(P)-bd_dom_sf"/>
</dbReference>
<dbReference type="OrthoDB" id="9803333at2"/>
<accession>A0A7C8HG88</accession>